<evidence type="ECO:0000256" key="7">
    <source>
        <dbReference type="HAMAP-Rule" id="MF_01147"/>
    </source>
</evidence>
<keyword evidence="4 7" id="KW-0812">Transmembrane</keyword>
<accession>A0ABT6DEW1</accession>
<evidence type="ECO:0000313" key="9">
    <source>
        <dbReference type="Proteomes" id="UP001152321"/>
    </source>
</evidence>
<keyword evidence="6 7" id="KW-0472">Membrane</keyword>
<feature type="transmembrane region" description="Helical" evidence="7">
    <location>
        <begin position="119"/>
        <end position="139"/>
    </location>
</feature>
<dbReference type="EMBL" id="JANRMI010000001">
    <property type="protein sequence ID" value="MDG0815378.1"/>
    <property type="molecule type" value="Genomic_DNA"/>
</dbReference>
<keyword evidence="2 7" id="KW-1003">Cell membrane</keyword>
<evidence type="ECO:0000256" key="2">
    <source>
        <dbReference type="ARBA" id="ARBA00022475"/>
    </source>
</evidence>
<dbReference type="EC" id="2.5.1.145" evidence="7"/>
<feature type="transmembrane region" description="Helical" evidence="7">
    <location>
        <begin position="194"/>
        <end position="210"/>
    </location>
</feature>
<proteinExistence type="inferred from homology"/>
<dbReference type="Proteomes" id="UP001152321">
    <property type="component" value="Unassembled WGS sequence"/>
</dbReference>
<evidence type="ECO:0000256" key="5">
    <source>
        <dbReference type="ARBA" id="ARBA00022989"/>
    </source>
</evidence>
<evidence type="ECO:0000313" key="8">
    <source>
        <dbReference type="EMBL" id="MDG0815378.1"/>
    </source>
</evidence>
<comment type="subcellular location">
    <subcellularLocation>
        <location evidence="7">Cell membrane</location>
        <topology evidence="7">Multi-pass membrane protein</topology>
    </subcellularLocation>
</comment>
<dbReference type="Pfam" id="PF01790">
    <property type="entry name" value="LGT"/>
    <property type="match status" value="1"/>
</dbReference>
<comment type="caution">
    <text evidence="8">The sequence shown here is derived from an EMBL/GenBank/DDBJ whole genome shotgun (WGS) entry which is preliminary data.</text>
</comment>
<dbReference type="GO" id="GO:0016740">
    <property type="term" value="F:transferase activity"/>
    <property type="evidence" value="ECO:0007669"/>
    <property type="project" value="UniProtKB-KW"/>
</dbReference>
<keyword evidence="9" id="KW-1185">Reference proteome</keyword>
<feature type="transmembrane region" description="Helical" evidence="7">
    <location>
        <begin position="222"/>
        <end position="243"/>
    </location>
</feature>
<dbReference type="PANTHER" id="PTHR30589:SF0">
    <property type="entry name" value="PHOSPHATIDYLGLYCEROL--PROLIPOPROTEIN DIACYLGLYCERYL TRANSFERASE"/>
    <property type="match status" value="1"/>
</dbReference>
<gene>
    <name evidence="7" type="primary">lgt</name>
    <name evidence="8" type="ORF">NWE73_03325</name>
</gene>
<reference evidence="8" key="1">
    <citation type="submission" date="2022-08" db="EMBL/GenBank/DDBJ databases">
        <title>Novel Bdellovibrio Species Isolated from Svalbard: Designation Bdellovibrio svalbardensis.</title>
        <authorList>
            <person name="Mitchell R.J."/>
            <person name="Choi S.Y."/>
        </authorList>
    </citation>
    <scope>NUCLEOTIDE SEQUENCE</scope>
    <source>
        <strain evidence="8">PAP01</strain>
    </source>
</reference>
<feature type="transmembrane region" description="Helical" evidence="7">
    <location>
        <begin position="44"/>
        <end position="67"/>
    </location>
</feature>
<evidence type="ECO:0000256" key="6">
    <source>
        <dbReference type="ARBA" id="ARBA00023136"/>
    </source>
</evidence>
<feature type="transmembrane region" description="Helical" evidence="7">
    <location>
        <begin position="87"/>
        <end position="107"/>
    </location>
</feature>
<name>A0ABT6DEW1_9BACT</name>
<comment type="similarity">
    <text evidence="1 7">Belongs to the Lgt family.</text>
</comment>
<dbReference type="PANTHER" id="PTHR30589">
    <property type="entry name" value="PROLIPOPROTEIN DIACYLGLYCERYL TRANSFERASE"/>
    <property type="match status" value="1"/>
</dbReference>
<feature type="transmembrane region" description="Helical" evidence="7">
    <location>
        <begin position="159"/>
        <end position="182"/>
    </location>
</feature>
<dbReference type="HAMAP" id="MF_01147">
    <property type="entry name" value="Lgt"/>
    <property type="match status" value="1"/>
</dbReference>
<keyword evidence="3 7" id="KW-0808">Transferase</keyword>
<comment type="pathway">
    <text evidence="7">Protein modification; lipoprotein biosynthesis (diacylglyceryl transfer).</text>
</comment>
<evidence type="ECO:0000256" key="4">
    <source>
        <dbReference type="ARBA" id="ARBA00022692"/>
    </source>
</evidence>
<evidence type="ECO:0000256" key="3">
    <source>
        <dbReference type="ARBA" id="ARBA00022679"/>
    </source>
</evidence>
<organism evidence="8 9">
    <name type="scientific">Bdellovibrio svalbardensis</name>
    <dbReference type="NCBI Taxonomy" id="2972972"/>
    <lineage>
        <taxon>Bacteria</taxon>
        <taxon>Pseudomonadati</taxon>
        <taxon>Bdellovibrionota</taxon>
        <taxon>Bdellovibrionia</taxon>
        <taxon>Bdellovibrionales</taxon>
        <taxon>Pseudobdellovibrionaceae</taxon>
        <taxon>Bdellovibrio</taxon>
    </lineage>
</organism>
<evidence type="ECO:0000256" key="1">
    <source>
        <dbReference type="ARBA" id="ARBA00007150"/>
    </source>
</evidence>
<sequence>MFPFIRVTSSILIPTYYFVVSAAIILALFWITARAKKYNLSHKITLDLSLIIMVCGFIGARLLHVFYENFAYYQEDYSRVLYFWDGGFVFFGGALLAALFGVLFLEWKAPNDDERYLDLFAPVISLTYAIGRLGCLFAGCCYGKSCELPWAISGRHPTQIYASIWELGVVLILIGIESISSLHRRPALFRRPGSIFYLWMILHGLGRLLMESFREDFRGPSLGLSISSWISLAVIALGLVLMFRRKPA</sequence>
<protein>
    <recommendedName>
        <fullName evidence="7">Phosphatidylglycerol--prolipoprotein diacylglyceryl transferase</fullName>
        <ecNumber evidence="7">2.5.1.145</ecNumber>
    </recommendedName>
</protein>
<dbReference type="InterPro" id="IPR001640">
    <property type="entry name" value="Lgt"/>
</dbReference>
<dbReference type="RefSeq" id="WP_277576853.1">
    <property type="nucleotide sequence ID" value="NZ_JANRMI010000001.1"/>
</dbReference>
<feature type="transmembrane region" description="Helical" evidence="7">
    <location>
        <begin position="12"/>
        <end position="32"/>
    </location>
</feature>
<keyword evidence="5 7" id="KW-1133">Transmembrane helix</keyword>
<feature type="binding site" evidence="7">
    <location>
        <position position="132"/>
    </location>
    <ligand>
        <name>a 1,2-diacyl-sn-glycero-3-phospho-(1'-sn-glycerol)</name>
        <dbReference type="ChEBI" id="CHEBI:64716"/>
    </ligand>
</feature>
<comment type="catalytic activity">
    <reaction evidence="7">
        <text>L-cysteinyl-[prolipoprotein] + a 1,2-diacyl-sn-glycero-3-phospho-(1'-sn-glycerol) = an S-1,2-diacyl-sn-glyceryl-L-cysteinyl-[prolipoprotein] + sn-glycerol 1-phosphate + H(+)</text>
        <dbReference type="Rhea" id="RHEA:56712"/>
        <dbReference type="Rhea" id="RHEA-COMP:14679"/>
        <dbReference type="Rhea" id="RHEA-COMP:14680"/>
        <dbReference type="ChEBI" id="CHEBI:15378"/>
        <dbReference type="ChEBI" id="CHEBI:29950"/>
        <dbReference type="ChEBI" id="CHEBI:57685"/>
        <dbReference type="ChEBI" id="CHEBI:64716"/>
        <dbReference type="ChEBI" id="CHEBI:140658"/>
        <dbReference type="EC" id="2.5.1.145"/>
    </reaction>
</comment>
<comment type="function">
    <text evidence="7">Catalyzes the transfer of the diacylglyceryl group from phosphatidylglycerol to the sulfhydryl group of the N-terminal cysteine of a prolipoprotein, the first step in the formation of mature lipoproteins.</text>
</comment>